<name>A0A9Q2LJ43_9BACI</name>
<dbReference type="Gene3D" id="3.40.50.2300">
    <property type="match status" value="2"/>
</dbReference>
<dbReference type="PANTHER" id="PTHR30146">
    <property type="entry name" value="LACI-RELATED TRANSCRIPTIONAL REPRESSOR"/>
    <property type="match status" value="1"/>
</dbReference>
<dbReference type="InterPro" id="IPR000843">
    <property type="entry name" value="HTH_LacI"/>
</dbReference>
<protein>
    <submittedName>
        <fullName evidence="5">LacI family DNA-binding transcriptional regulator</fullName>
    </submittedName>
</protein>
<evidence type="ECO:0000313" key="5">
    <source>
        <dbReference type="EMBL" id="PLS08709.1"/>
    </source>
</evidence>
<dbReference type="PROSITE" id="PS50932">
    <property type="entry name" value="HTH_LACI_2"/>
    <property type="match status" value="1"/>
</dbReference>
<dbReference type="CDD" id="cd01392">
    <property type="entry name" value="HTH_LacI"/>
    <property type="match status" value="1"/>
</dbReference>
<dbReference type="RefSeq" id="WP_024122556.1">
    <property type="nucleotide sequence ID" value="NZ_ASJT01000086.1"/>
</dbReference>
<sequence>MVRIKDIALKANVSNATVSRILNEDHSLSVAGETRQRVISIAEELGYQTVAKRRKARGQKQRAQPLIGVLSCLSPDEERQDPYFSSIRKGIEKECFEQEIFITNSIHLGSFQEHIFRELDGIIVIGRVHDEAVQHISGRLEHAVFINHSPDPQIYDSIGIDFEAAARQAIDHLFDLGYQRLGYIGGQEKEHTLRDGQSIRRTIEDKRQTAFLQSAHPQPEHVLVGDYSMREGYRLMKKAITQGKLPEAFFIASDSMAIGALKALREADLHVPRDTAIVSFNGIEEAEFASTPLTTVKVHTEEMGRTGVKQLLDRFNGRTIPHQVTLPTTLIIRQSCGYTAKEVTQDKRSSRS</sequence>
<evidence type="ECO:0000256" key="1">
    <source>
        <dbReference type="ARBA" id="ARBA00023015"/>
    </source>
</evidence>
<dbReference type="InterPro" id="IPR046335">
    <property type="entry name" value="LacI/GalR-like_sensor"/>
</dbReference>
<dbReference type="SUPFAM" id="SSF47413">
    <property type="entry name" value="lambda repressor-like DNA-binding domains"/>
    <property type="match status" value="1"/>
</dbReference>
<dbReference type="Pfam" id="PF00356">
    <property type="entry name" value="LacI"/>
    <property type="match status" value="1"/>
</dbReference>
<dbReference type="CDD" id="cd01544">
    <property type="entry name" value="PBP1_GalR"/>
    <property type="match status" value="1"/>
</dbReference>
<dbReference type="EMBL" id="PGUV01000003">
    <property type="protein sequence ID" value="PLS08709.1"/>
    <property type="molecule type" value="Genomic_DNA"/>
</dbReference>
<dbReference type="PANTHER" id="PTHR30146:SF149">
    <property type="entry name" value="HTH-TYPE TRANSCRIPTIONAL REGULATOR EBGR"/>
    <property type="match status" value="1"/>
</dbReference>
<evidence type="ECO:0000259" key="4">
    <source>
        <dbReference type="PROSITE" id="PS50932"/>
    </source>
</evidence>
<dbReference type="GO" id="GO:0003700">
    <property type="term" value="F:DNA-binding transcription factor activity"/>
    <property type="evidence" value="ECO:0007669"/>
    <property type="project" value="TreeGrafter"/>
</dbReference>
<organism evidence="5 6">
    <name type="scientific">Bacillus halotolerans</name>
    <dbReference type="NCBI Taxonomy" id="260554"/>
    <lineage>
        <taxon>Bacteria</taxon>
        <taxon>Bacillati</taxon>
        <taxon>Bacillota</taxon>
        <taxon>Bacilli</taxon>
        <taxon>Bacillales</taxon>
        <taxon>Bacillaceae</taxon>
        <taxon>Bacillus</taxon>
    </lineage>
</organism>
<dbReference type="Pfam" id="PF13377">
    <property type="entry name" value="Peripla_BP_3"/>
    <property type="match status" value="1"/>
</dbReference>
<dbReference type="GO" id="GO:0000976">
    <property type="term" value="F:transcription cis-regulatory region binding"/>
    <property type="evidence" value="ECO:0007669"/>
    <property type="project" value="TreeGrafter"/>
</dbReference>
<evidence type="ECO:0000313" key="6">
    <source>
        <dbReference type="Proteomes" id="UP000234803"/>
    </source>
</evidence>
<dbReference type="Proteomes" id="UP000234803">
    <property type="component" value="Unassembled WGS sequence"/>
</dbReference>
<reference evidence="5 6" key="1">
    <citation type="submission" date="2017-12" db="EMBL/GenBank/DDBJ databases">
        <title>Comparative Functional Genomics of Dry Heat Resistant strains isolated from the Viking Spacecraft.</title>
        <authorList>
            <person name="Seuylemezian A."/>
            <person name="Cooper K."/>
            <person name="Vaishampayan P."/>
        </authorList>
    </citation>
    <scope>NUCLEOTIDE SEQUENCE [LARGE SCALE GENOMIC DNA]</scope>
    <source>
        <strain evidence="5 6">V48-19</strain>
    </source>
</reference>
<dbReference type="SUPFAM" id="SSF53822">
    <property type="entry name" value="Periplasmic binding protein-like I"/>
    <property type="match status" value="1"/>
</dbReference>
<comment type="caution">
    <text evidence="5">The sequence shown here is derived from an EMBL/GenBank/DDBJ whole genome shotgun (WGS) entry which is preliminary data.</text>
</comment>
<dbReference type="AlphaFoldDB" id="A0A9Q2LJ43"/>
<keyword evidence="3" id="KW-0804">Transcription</keyword>
<dbReference type="InterPro" id="IPR028082">
    <property type="entry name" value="Peripla_BP_I"/>
</dbReference>
<evidence type="ECO:0000256" key="2">
    <source>
        <dbReference type="ARBA" id="ARBA00023125"/>
    </source>
</evidence>
<dbReference type="PROSITE" id="PS00356">
    <property type="entry name" value="HTH_LACI_1"/>
    <property type="match status" value="1"/>
</dbReference>
<accession>A0A9Q2LJ43</accession>
<gene>
    <name evidence="5" type="ORF">CUU63_05610</name>
</gene>
<dbReference type="SMART" id="SM00354">
    <property type="entry name" value="HTH_LACI"/>
    <property type="match status" value="1"/>
</dbReference>
<keyword evidence="1" id="KW-0805">Transcription regulation</keyword>
<feature type="domain" description="HTH lacI-type" evidence="4">
    <location>
        <begin position="2"/>
        <end position="58"/>
    </location>
</feature>
<keyword evidence="2 5" id="KW-0238">DNA-binding</keyword>
<evidence type="ECO:0000256" key="3">
    <source>
        <dbReference type="ARBA" id="ARBA00023163"/>
    </source>
</evidence>
<proteinExistence type="predicted"/>
<dbReference type="Gene3D" id="1.10.260.40">
    <property type="entry name" value="lambda repressor-like DNA-binding domains"/>
    <property type="match status" value="1"/>
</dbReference>
<dbReference type="InterPro" id="IPR010982">
    <property type="entry name" value="Lambda_DNA-bd_dom_sf"/>
</dbReference>